<keyword evidence="2 3" id="KW-0040">ANK repeat</keyword>
<keyword evidence="6" id="KW-1185">Reference proteome</keyword>
<evidence type="ECO:0000256" key="1">
    <source>
        <dbReference type="ARBA" id="ARBA00022737"/>
    </source>
</evidence>
<dbReference type="PANTHER" id="PTHR24123">
    <property type="entry name" value="ANKYRIN REPEAT-CONTAINING"/>
    <property type="match status" value="1"/>
</dbReference>
<organism evidence="5 6">
    <name type="scientific">Apiospora hydei</name>
    <dbReference type="NCBI Taxonomy" id="1337664"/>
    <lineage>
        <taxon>Eukaryota</taxon>
        <taxon>Fungi</taxon>
        <taxon>Dikarya</taxon>
        <taxon>Ascomycota</taxon>
        <taxon>Pezizomycotina</taxon>
        <taxon>Sordariomycetes</taxon>
        <taxon>Xylariomycetidae</taxon>
        <taxon>Amphisphaeriales</taxon>
        <taxon>Apiosporaceae</taxon>
        <taxon>Apiospora</taxon>
    </lineage>
</organism>
<dbReference type="EMBL" id="JAQQWN010000005">
    <property type="protein sequence ID" value="KAK8084370.1"/>
    <property type="molecule type" value="Genomic_DNA"/>
</dbReference>
<name>A0ABR1WLD4_9PEZI</name>
<dbReference type="PANTHER" id="PTHR24123:SF33">
    <property type="entry name" value="PROTEIN HOS4"/>
    <property type="match status" value="1"/>
</dbReference>
<proteinExistence type="predicted"/>
<sequence length="1079" mass="121358">MAIASRSARIPDAKWEEHKFTIVQQFVDQNMSLGDIVKSLKTSNFIVTRNQLSHRLNKTWRIHKTTPKGEAEALWRCIEYRITERRKRGKSSNIILDGALVGPAKVMKETGRYSQLSWLSGIVTSSIRVSSDNMEVVSKWRSSTFFDINKRLISRGRCDQPLTGLHLRIPESEEHEAIRLLQVMRFGSAEEALQEQVKLLFLQASNKCLFPIYEGTKKTWPFLLNLIQLMEAVGLTHKPLDPGPDLTLLATREALFQQTFNSMTWLNGASGNYTGCFEGPLLHDEMDSVIRFIEWLLQSYQNPNIPLRCPCGNMTSALQFALACKLDTLTAILLRRRADPSGAPTYPDFELCCTMQLPPIVLAILSDRKSNSGILLREFKNPKKLLLELLLLKPLQYFHPREDTYRPDKQHRLYQMIDKWGDELDWLSVLEYVKNCVGPAWFENPEHSQGLLFGASRIPLEHGAVLNDNPALISVFHLACSKTDDVETLELLYSHGASVQGGLDITPDAARYMFDRQPFYIGEQELLDELRRNATPLKAALNNRRLDSHELRAFLLHVAQSGIETTDWIFDAAVVSADTKILHLALQASGWHTLQLHRRYGLLRVVMECCDFFFLSHTTTNGRLSYCNKADSHARAKIVRKLLEVAVNIAAGDAVRAVRLGDWNLAQRLQRLDPLGISAMPLPYEGGEISFLEATLLWCPEHSAEAIQTCRYDAGSLCAAVFGVCRGSLEPSTIEALFINRLLVCDASTLDNHMEMAAIGIALHNGRLDLLEILENDLPAECSARMHPDHYDNMEEVLAGPLWWHSQNVGSVGCFAVRLPLPIFATTIQRYKWDMNCLSLLVNFEDHHKIEVLKEYKDLLQTSEAFWDPEKVHPNSPLGYAISSGSFELAKTCLELGDSVNGLVSAPPSKRYTPLMVALYKGALDIVDLLLEWKADVNRTGLDFQSEDELIVAPLQIACRDGCLETAKRLIDRGADIDAIEHGWSALRYAAAYGRLDTIHLLLSKGAKVTGDDAWRLDEAIEVASEWGHLAAIRLLKDYAAKIGHAFVDDEDDQGEIGAEEIDEDGEYGWIETSMLDLV</sequence>
<evidence type="ECO:0000313" key="5">
    <source>
        <dbReference type="EMBL" id="KAK8084370.1"/>
    </source>
</evidence>
<evidence type="ECO:0000259" key="4">
    <source>
        <dbReference type="Pfam" id="PF14420"/>
    </source>
</evidence>
<dbReference type="InterPro" id="IPR025676">
    <property type="entry name" value="Clr5_dom"/>
</dbReference>
<protein>
    <submittedName>
        <fullName evidence="5">Ankyrin repeat-containing domain protein</fullName>
    </submittedName>
</protein>
<feature type="domain" description="Clr5" evidence="4">
    <location>
        <begin position="12"/>
        <end position="64"/>
    </location>
</feature>
<evidence type="ECO:0000313" key="6">
    <source>
        <dbReference type="Proteomes" id="UP001433268"/>
    </source>
</evidence>
<dbReference type="PROSITE" id="PS50088">
    <property type="entry name" value="ANK_REPEAT"/>
    <property type="match status" value="3"/>
</dbReference>
<dbReference type="GeneID" id="92043016"/>
<dbReference type="SUPFAM" id="SSF48403">
    <property type="entry name" value="Ankyrin repeat"/>
    <property type="match status" value="1"/>
</dbReference>
<evidence type="ECO:0000256" key="3">
    <source>
        <dbReference type="PROSITE-ProRule" id="PRU00023"/>
    </source>
</evidence>
<reference evidence="5 6" key="1">
    <citation type="submission" date="2023-01" db="EMBL/GenBank/DDBJ databases">
        <title>Analysis of 21 Apiospora genomes using comparative genomics revels a genus with tremendous synthesis potential of carbohydrate active enzymes and secondary metabolites.</title>
        <authorList>
            <person name="Sorensen T."/>
        </authorList>
    </citation>
    <scope>NUCLEOTIDE SEQUENCE [LARGE SCALE GENOMIC DNA]</scope>
    <source>
        <strain evidence="5 6">CBS 114990</strain>
    </source>
</reference>
<feature type="repeat" description="ANK" evidence="3">
    <location>
        <begin position="910"/>
        <end position="942"/>
    </location>
</feature>
<dbReference type="PROSITE" id="PS50297">
    <property type="entry name" value="ANK_REP_REGION"/>
    <property type="match status" value="2"/>
</dbReference>
<keyword evidence="1" id="KW-0677">Repeat</keyword>
<dbReference type="InterPro" id="IPR002110">
    <property type="entry name" value="Ankyrin_rpt"/>
</dbReference>
<dbReference type="Proteomes" id="UP001433268">
    <property type="component" value="Unassembled WGS sequence"/>
</dbReference>
<dbReference type="InterPro" id="IPR051165">
    <property type="entry name" value="Multifunctional_ANK_Repeat"/>
</dbReference>
<evidence type="ECO:0000256" key="2">
    <source>
        <dbReference type="ARBA" id="ARBA00023043"/>
    </source>
</evidence>
<dbReference type="InterPro" id="IPR036770">
    <property type="entry name" value="Ankyrin_rpt-contain_sf"/>
</dbReference>
<dbReference type="Pfam" id="PF14420">
    <property type="entry name" value="Clr5"/>
    <property type="match status" value="1"/>
</dbReference>
<dbReference type="Pfam" id="PF12796">
    <property type="entry name" value="Ank_2"/>
    <property type="match status" value="2"/>
</dbReference>
<dbReference type="RefSeq" id="XP_066668879.1">
    <property type="nucleotide sequence ID" value="XM_066809956.1"/>
</dbReference>
<feature type="repeat" description="ANK" evidence="3">
    <location>
        <begin position="982"/>
        <end position="1014"/>
    </location>
</feature>
<dbReference type="SMART" id="SM00248">
    <property type="entry name" value="ANK"/>
    <property type="match status" value="6"/>
</dbReference>
<comment type="caution">
    <text evidence="5">The sequence shown here is derived from an EMBL/GenBank/DDBJ whole genome shotgun (WGS) entry which is preliminary data.</text>
</comment>
<feature type="repeat" description="ANK" evidence="3">
    <location>
        <begin position="954"/>
        <end position="982"/>
    </location>
</feature>
<dbReference type="Gene3D" id="1.25.40.20">
    <property type="entry name" value="Ankyrin repeat-containing domain"/>
    <property type="match status" value="1"/>
</dbReference>
<gene>
    <name evidence="5" type="ORF">PG997_005641</name>
</gene>
<accession>A0ABR1WLD4</accession>